<dbReference type="InterPro" id="IPR032675">
    <property type="entry name" value="LRR_dom_sf"/>
</dbReference>
<dbReference type="PANTHER" id="PTHR13318">
    <property type="entry name" value="PARTNER OF PAIRED, ISOFORM B-RELATED"/>
    <property type="match status" value="1"/>
</dbReference>
<dbReference type="AlphaFoldDB" id="A0A1Q3FN69"/>
<protein>
    <submittedName>
        <fullName evidence="1">Uncharacterized protein</fullName>
    </submittedName>
</protein>
<evidence type="ECO:0000313" key="1">
    <source>
        <dbReference type="EMBL" id="JAV28948.1"/>
    </source>
</evidence>
<name>A0A1Q3FN69_CULTA</name>
<dbReference type="GO" id="GO:0019005">
    <property type="term" value="C:SCF ubiquitin ligase complex"/>
    <property type="evidence" value="ECO:0007669"/>
    <property type="project" value="TreeGrafter"/>
</dbReference>
<dbReference type="GO" id="GO:0031146">
    <property type="term" value="P:SCF-dependent proteasomal ubiquitin-dependent protein catabolic process"/>
    <property type="evidence" value="ECO:0007669"/>
    <property type="project" value="TreeGrafter"/>
</dbReference>
<organism evidence="1">
    <name type="scientific">Culex tarsalis</name>
    <name type="common">Encephalitis mosquito</name>
    <dbReference type="NCBI Taxonomy" id="7177"/>
    <lineage>
        <taxon>Eukaryota</taxon>
        <taxon>Metazoa</taxon>
        <taxon>Ecdysozoa</taxon>
        <taxon>Arthropoda</taxon>
        <taxon>Hexapoda</taxon>
        <taxon>Insecta</taxon>
        <taxon>Pterygota</taxon>
        <taxon>Neoptera</taxon>
        <taxon>Endopterygota</taxon>
        <taxon>Diptera</taxon>
        <taxon>Nematocera</taxon>
        <taxon>Culicoidea</taxon>
        <taxon>Culicidae</taxon>
        <taxon>Culicinae</taxon>
        <taxon>Culicini</taxon>
        <taxon>Culex</taxon>
        <taxon>Culex</taxon>
    </lineage>
</organism>
<dbReference type="EMBL" id="GFDL01006097">
    <property type="protein sequence ID" value="JAV28948.1"/>
    <property type="molecule type" value="Transcribed_RNA"/>
</dbReference>
<proteinExistence type="predicted"/>
<dbReference type="SUPFAM" id="SSF52047">
    <property type="entry name" value="RNI-like"/>
    <property type="match status" value="1"/>
</dbReference>
<sequence>MSKKLPVRSLGELALAELAHSIVAAVGNMVQTTYSFGIEPDFTLLQVEINSYLETMGCISVIYEDLLRVILSSDSLEAAIRYCCLQMLLNEGVTTLNTEIFPFAYYERILQLIAAQGRGLRQLNMKGVWVREEYMCFMFEIIKALPNLTKLTIPHVANDNLLKHIGDYLKHIRQLDVSGETDITEIGIEYLSYGEAKNVLTMVDIGSLGEENICHTDVALLLANLPNLASLGSYSFVGRSLHHILEQKDPAFKCKLVYIHDTDTKAKIMNAIVSACPKLQDLYLDRPESGILQKLNDVHLRRLKLYKFNCSELIALASSIGNMLRHITLIKGRGTLEIHALARSCPTLVDMDLYMMDSLTFSGDRAFTDLQGLEILSSPFSHPGLASFLSQSTSLKRIAIDCVMFTEEEFSTLLIEKDFYQLEDVWFTTAPNLTMASIEMLMDRCPELQSLGQLSGWSLTPDDVTLLRGIIKSCNSALYLPMVRLSITRPRAFMR</sequence>
<dbReference type="Gene3D" id="3.80.10.10">
    <property type="entry name" value="Ribonuclease Inhibitor"/>
    <property type="match status" value="2"/>
</dbReference>
<accession>A0A1Q3FN69</accession>
<reference evidence="1" key="1">
    <citation type="submission" date="2017-01" db="EMBL/GenBank/DDBJ databases">
        <title>A deep insight into the sialotranscriptome of adult male and female Cluex tarsalis mosquitoes.</title>
        <authorList>
            <person name="Ribeiro J.M."/>
            <person name="Moreira F."/>
            <person name="Bernard K.A."/>
            <person name="Calvo E."/>
        </authorList>
    </citation>
    <scope>NUCLEOTIDE SEQUENCE</scope>
    <source>
        <strain evidence="1">Kern County</strain>
        <tissue evidence="1">Salivary glands</tissue>
    </source>
</reference>